<keyword evidence="10" id="KW-1185">Reference proteome</keyword>
<dbReference type="AlphaFoldDB" id="B2J2K1"/>
<dbReference type="OrthoDB" id="9806939at2"/>
<dbReference type="Gene3D" id="2.40.50.100">
    <property type="match status" value="2"/>
</dbReference>
<feature type="domain" description="Multidrug resistance protein MdtA-like barrel-sandwich hybrid" evidence="6">
    <location>
        <begin position="96"/>
        <end position="321"/>
    </location>
</feature>
<feature type="transmembrane region" description="Helical" evidence="5">
    <location>
        <begin position="30"/>
        <end position="52"/>
    </location>
</feature>
<keyword evidence="3" id="KW-0813">Transport</keyword>
<dbReference type="Gene3D" id="1.10.287.470">
    <property type="entry name" value="Helix hairpin bin"/>
    <property type="match status" value="3"/>
</dbReference>
<evidence type="ECO:0000256" key="1">
    <source>
        <dbReference type="ARBA" id="ARBA00004236"/>
    </source>
</evidence>
<dbReference type="Pfam" id="PF25944">
    <property type="entry name" value="Beta-barrel_RND"/>
    <property type="match status" value="1"/>
</dbReference>
<dbReference type="KEGG" id="npu:Npun_R1770"/>
<feature type="domain" description="Multidrug resistance protein MdtA-like beta-barrel" evidence="7">
    <location>
        <begin position="326"/>
        <end position="407"/>
    </location>
</feature>
<dbReference type="PhylomeDB" id="B2J2K1"/>
<sequence length="525" mass="55679">MNHEITSESLTENENSIEPKLPRSPKKKKIRLVILGVLLLAGLDFFGIHAGAAKSDKAEKSGRNKQQVTPVTVAMVTQKTVPVQLQAIGNVQSGSTVSITPEASGRIIGVYFKKGQDVKKGQLLFTLDDRSQTAAIQQAQGTVAKDQASVQQARDALTRDLGQVDQARATLVKDQALVRQAQANLAKDRAQAEFAQGQSDRYSALYKKGAISLDQAQQYVSNSKSATATLQADREAIANAEAVLKSDRVALTNAGAVVQGDRAAIANAQAVVRSDRGALDNTKVQLSYAKIYAPIDGRAGNILVTQGNVVQANSTTPLVTLTQIRPIQVAFSIPETNLPQVQKYMQNGRLKVDVTFPNDQAHPAPGVLTFVNNTVDNTTGTIQLIGDFDNAQGHLFPGQFVNTTLTLTEQPNATVVPSQAVQNGPDGQFVFVVKPDMTVENVPVTISSTIDGLDVVQKGPQPGDKIVTDGQANLISGSKIRIKTSGNDSNGNSSKSRRGAGGTLRLRSVTKEQGGESPKSGGGES</sequence>
<feature type="region of interest" description="Disordered" evidence="4">
    <location>
        <begin position="1"/>
        <end position="22"/>
    </location>
</feature>
<evidence type="ECO:0000313" key="9">
    <source>
        <dbReference type="EMBL" id="ACC80432.1"/>
    </source>
</evidence>
<gene>
    <name evidence="9" type="ordered locus">Npun_R1770</name>
</gene>
<comment type="similarity">
    <text evidence="2">Belongs to the membrane fusion protein (MFP) (TC 8.A.1) family.</text>
</comment>
<reference evidence="9 10" key="2">
    <citation type="journal article" date="2013" name="Plant Physiol.">
        <title>A Nostoc punctiforme Sugar Transporter Necessary to Establish a Cyanobacterium-Plant Symbiosis.</title>
        <authorList>
            <person name="Ekman M."/>
            <person name="Picossi S."/>
            <person name="Campbell E.L."/>
            <person name="Meeks J.C."/>
            <person name="Flores E."/>
        </authorList>
    </citation>
    <scope>NUCLEOTIDE SEQUENCE [LARGE SCALE GENOMIC DNA]</scope>
    <source>
        <strain evidence="10">ATCC 29133 / PCC 73102</strain>
    </source>
</reference>
<dbReference type="PANTHER" id="PTHR30469:SF36">
    <property type="entry name" value="BLL3903 PROTEIN"/>
    <property type="match status" value="1"/>
</dbReference>
<feature type="domain" description="Multidrug resistance protein MdtA-like C-terminal permuted SH3" evidence="8">
    <location>
        <begin position="412"/>
        <end position="470"/>
    </location>
</feature>
<dbReference type="GO" id="GO:0015562">
    <property type="term" value="F:efflux transmembrane transporter activity"/>
    <property type="evidence" value="ECO:0007669"/>
    <property type="project" value="TreeGrafter"/>
</dbReference>
<dbReference type="GO" id="GO:1990281">
    <property type="term" value="C:efflux pump complex"/>
    <property type="evidence" value="ECO:0007669"/>
    <property type="project" value="TreeGrafter"/>
</dbReference>
<keyword evidence="5" id="KW-1133">Transmembrane helix</keyword>
<dbReference type="PANTHER" id="PTHR30469">
    <property type="entry name" value="MULTIDRUG RESISTANCE PROTEIN MDTA"/>
    <property type="match status" value="1"/>
</dbReference>
<evidence type="ECO:0000313" key="10">
    <source>
        <dbReference type="Proteomes" id="UP000001191"/>
    </source>
</evidence>
<comment type="subcellular location">
    <subcellularLocation>
        <location evidence="1">Cell membrane</location>
    </subcellularLocation>
</comment>
<dbReference type="eggNOG" id="COG0845">
    <property type="taxonomic scope" value="Bacteria"/>
</dbReference>
<dbReference type="SUPFAM" id="SSF111369">
    <property type="entry name" value="HlyD-like secretion proteins"/>
    <property type="match status" value="2"/>
</dbReference>
<dbReference type="InterPro" id="IPR058627">
    <property type="entry name" value="MdtA-like_C"/>
</dbReference>
<evidence type="ECO:0000256" key="4">
    <source>
        <dbReference type="SAM" id="MobiDB-lite"/>
    </source>
</evidence>
<dbReference type="InterPro" id="IPR058626">
    <property type="entry name" value="MdtA-like_b-barrel"/>
</dbReference>
<dbReference type="HOGENOM" id="CLU_018816_2_0_3"/>
<feature type="compositionally biased region" description="Low complexity" evidence="4">
    <location>
        <begin position="485"/>
        <end position="494"/>
    </location>
</feature>
<dbReference type="EMBL" id="CP001037">
    <property type="protein sequence ID" value="ACC80432.1"/>
    <property type="molecule type" value="Genomic_DNA"/>
</dbReference>
<dbReference type="Gene3D" id="2.40.30.170">
    <property type="match status" value="1"/>
</dbReference>
<accession>B2J2K1</accession>
<name>B2J2K1_NOSP7</name>
<evidence type="ECO:0000256" key="2">
    <source>
        <dbReference type="ARBA" id="ARBA00009477"/>
    </source>
</evidence>
<evidence type="ECO:0000256" key="3">
    <source>
        <dbReference type="ARBA" id="ARBA00022448"/>
    </source>
</evidence>
<keyword evidence="5" id="KW-0812">Transmembrane</keyword>
<dbReference type="InterPro" id="IPR058625">
    <property type="entry name" value="MdtA-like_BSH"/>
</dbReference>
<reference evidence="10" key="1">
    <citation type="submission" date="2008-04" db="EMBL/GenBank/DDBJ databases">
        <title>Complete sequence of chromosome of Nostoc punctiforme ATCC 29133.</title>
        <authorList>
            <consortium name="US DOE Joint Genome Institute"/>
            <person name="Copeland A."/>
            <person name="Lucas S."/>
            <person name="Lapidus A."/>
            <person name="Glavina del Rio T."/>
            <person name="Dalin E."/>
            <person name="Tice H."/>
            <person name="Pitluck S."/>
            <person name="Chain P."/>
            <person name="Malfatti S."/>
            <person name="Shin M."/>
            <person name="Vergez L."/>
            <person name="Schmutz J."/>
            <person name="Larimer F."/>
            <person name="Land M."/>
            <person name="Hauser L."/>
            <person name="Kyrpides N."/>
            <person name="Kim E."/>
            <person name="Meeks J.C."/>
            <person name="Elhai J."/>
            <person name="Campbell E.L."/>
            <person name="Thiel T."/>
            <person name="Longmire J."/>
            <person name="Potts M."/>
            <person name="Atlas R."/>
        </authorList>
    </citation>
    <scope>NUCLEOTIDE SEQUENCE [LARGE SCALE GENOMIC DNA]</scope>
    <source>
        <strain evidence="10">ATCC 29133 / PCC 73102</strain>
    </source>
</reference>
<protein>
    <submittedName>
        <fullName evidence="9">Efflux transporter, RND family, MFP subunit</fullName>
    </submittedName>
</protein>
<organism evidence="9 10">
    <name type="scientific">Nostoc punctiforme (strain ATCC 29133 / PCC 73102)</name>
    <dbReference type="NCBI Taxonomy" id="63737"/>
    <lineage>
        <taxon>Bacteria</taxon>
        <taxon>Bacillati</taxon>
        <taxon>Cyanobacteriota</taxon>
        <taxon>Cyanophyceae</taxon>
        <taxon>Nostocales</taxon>
        <taxon>Nostocaceae</taxon>
        <taxon>Nostoc</taxon>
    </lineage>
</organism>
<dbReference type="RefSeq" id="WP_012408450.1">
    <property type="nucleotide sequence ID" value="NC_010628.1"/>
</dbReference>
<dbReference type="Pfam" id="PF25917">
    <property type="entry name" value="BSH_RND"/>
    <property type="match status" value="1"/>
</dbReference>
<dbReference type="Gene3D" id="2.40.420.20">
    <property type="match status" value="1"/>
</dbReference>
<evidence type="ECO:0000259" key="6">
    <source>
        <dbReference type="Pfam" id="PF25917"/>
    </source>
</evidence>
<feature type="region of interest" description="Disordered" evidence="4">
    <location>
        <begin position="479"/>
        <end position="525"/>
    </location>
</feature>
<evidence type="ECO:0000259" key="8">
    <source>
        <dbReference type="Pfam" id="PF25967"/>
    </source>
</evidence>
<evidence type="ECO:0000259" key="7">
    <source>
        <dbReference type="Pfam" id="PF25944"/>
    </source>
</evidence>
<dbReference type="NCBIfam" id="TIGR01730">
    <property type="entry name" value="RND_mfp"/>
    <property type="match status" value="1"/>
</dbReference>
<dbReference type="Pfam" id="PF25967">
    <property type="entry name" value="RND-MFP_C"/>
    <property type="match status" value="1"/>
</dbReference>
<evidence type="ECO:0000256" key="5">
    <source>
        <dbReference type="SAM" id="Phobius"/>
    </source>
</evidence>
<dbReference type="EnsemblBacteria" id="ACC80432">
    <property type="protein sequence ID" value="ACC80432"/>
    <property type="gene ID" value="Npun_R1770"/>
</dbReference>
<dbReference type="Proteomes" id="UP000001191">
    <property type="component" value="Chromosome"/>
</dbReference>
<keyword evidence="5" id="KW-0472">Membrane</keyword>
<feature type="compositionally biased region" description="Polar residues" evidence="4">
    <location>
        <begin position="7"/>
        <end position="16"/>
    </location>
</feature>
<proteinExistence type="inferred from homology"/>
<dbReference type="STRING" id="63737.Npun_R1770"/>
<dbReference type="InterPro" id="IPR006143">
    <property type="entry name" value="RND_pump_MFP"/>
</dbReference>